<proteinExistence type="predicted"/>
<evidence type="ECO:0000256" key="1">
    <source>
        <dbReference type="SAM" id="MobiDB-lite"/>
    </source>
</evidence>
<feature type="compositionally biased region" description="Low complexity" evidence="1">
    <location>
        <begin position="30"/>
        <end position="61"/>
    </location>
</feature>
<dbReference type="Proteomes" id="UP000223968">
    <property type="component" value="Unassembled WGS sequence"/>
</dbReference>
<name>A0A2B7XKD1_9EURO</name>
<dbReference type="EMBL" id="PDNB01000093">
    <property type="protein sequence ID" value="PGH09385.1"/>
    <property type="molecule type" value="Genomic_DNA"/>
</dbReference>
<comment type="caution">
    <text evidence="2">The sequence shown here is derived from an EMBL/GenBank/DDBJ whole genome shotgun (WGS) entry which is preliminary data.</text>
</comment>
<feature type="compositionally biased region" description="Acidic residues" evidence="1">
    <location>
        <begin position="66"/>
        <end position="81"/>
    </location>
</feature>
<feature type="region of interest" description="Disordered" evidence="1">
    <location>
        <begin position="1"/>
        <end position="81"/>
    </location>
</feature>
<sequence>MASPAPCPPAHIWRTASCSNRPIPRGALFSSQDDQSESDASSGMTGILSDNGSESESNSDLGFDREDQDDDDDNANDDCFNDEASYFRNTTWPRQRTWMSHILVFKDKELYPIVSCYCLCLFLLPSPHSHG</sequence>
<keyword evidence="3" id="KW-1185">Reference proteome</keyword>
<organism evidence="2 3">
    <name type="scientific">Helicocarpus griseus UAMH5409</name>
    <dbReference type="NCBI Taxonomy" id="1447875"/>
    <lineage>
        <taxon>Eukaryota</taxon>
        <taxon>Fungi</taxon>
        <taxon>Dikarya</taxon>
        <taxon>Ascomycota</taxon>
        <taxon>Pezizomycotina</taxon>
        <taxon>Eurotiomycetes</taxon>
        <taxon>Eurotiomycetidae</taxon>
        <taxon>Onygenales</taxon>
        <taxon>Ajellomycetaceae</taxon>
        <taxon>Helicocarpus</taxon>
    </lineage>
</organism>
<gene>
    <name evidence="2" type="ORF">AJ79_05697</name>
</gene>
<reference evidence="2 3" key="1">
    <citation type="submission" date="2017-10" db="EMBL/GenBank/DDBJ databases">
        <title>Comparative genomics in systemic dimorphic fungi from Ajellomycetaceae.</title>
        <authorList>
            <person name="Munoz J.F."/>
            <person name="Mcewen J.G."/>
            <person name="Clay O.K."/>
            <person name="Cuomo C.A."/>
        </authorList>
    </citation>
    <scope>NUCLEOTIDE SEQUENCE [LARGE SCALE GENOMIC DNA]</scope>
    <source>
        <strain evidence="2 3">UAMH5409</strain>
    </source>
</reference>
<evidence type="ECO:0000313" key="3">
    <source>
        <dbReference type="Proteomes" id="UP000223968"/>
    </source>
</evidence>
<dbReference type="AlphaFoldDB" id="A0A2B7XKD1"/>
<accession>A0A2B7XKD1</accession>
<protein>
    <submittedName>
        <fullName evidence="2">Uncharacterized protein</fullName>
    </submittedName>
</protein>
<evidence type="ECO:0000313" key="2">
    <source>
        <dbReference type="EMBL" id="PGH09385.1"/>
    </source>
</evidence>